<sequence length="349" mass="37915">MSIETRFCALLLLLLLPSAVPAFAQEGAPTAQTSNSIHLDVVVTPRSGTPVPDLKEQDFSVLDNKVAQPITSFQAVRGSQAPVEIILLVDGVNTPYMRLAYAREEIDKFLRTNGGHLAHPLSLAIFTDTGTQIQNGFSTDGNALSTVLDQSAIGLRAIRRSSGIYGADERIQLSLETLRRLTAAEAGHPGRKIILWISPGWPLLSGPRIDLTSNQQRKIFSEVVELSTGLRQAHITLYSVDPTGAGESILSNSYFYQEYLKGATKPSDVQLANLSLQVLAAQSGGLVLNGNNDIAGLLQRCVADTSAYYELTFDPPPAEHADEYHHIEVKMADTGLTARSRQGYYAQQR</sequence>
<dbReference type="EMBL" id="BMGT01000001">
    <property type="protein sequence ID" value="GGG68121.1"/>
    <property type="molecule type" value="Genomic_DNA"/>
</dbReference>
<keyword evidence="3" id="KW-1185">Reference proteome</keyword>
<comment type="caution">
    <text evidence="2">The sequence shown here is derived from an EMBL/GenBank/DDBJ whole genome shotgun (WGS) entry which is preliminary data.</text>
</comment>
<reference evidence="2" key="2">
    <citation type="submission" date="2020-09" db="EMBL/GenBank/DDBJ databases">
        <authorList>
            <person name="Sun Q."/>
            <person name="Zhou Y."/>
        </authorList>
    </citation>
    <scope>NUCLEOTIDE SEQUENCE</scope>
    <source>
        <strain evidence="2">CGMCC 1.12997</strain>
    </source>
</reference>
<keyword evidence="1" id="KW-0732">Signal</keyword>
<reference evidence="2" key="1">
    <citation type="journal article" date="2014" name="Int. J. Syst. Evol. Microbiol.">
        <title>Complete genome sequence of Corynebacterium casei LMG S-19264T (=DSM 44701T), isolated from a smear-ripened cheese.</title>
        <authorList>
            <consortium name="US DOE Joint Genome Institute (JGI-PGF)"/>
            <person name="Walter F."/>
            <person name="Albersmeier A."/>
            <person name="Kalinowski J."/>
            <person name="Ruckert C."/>
        </authorList>
    </citation>
    <scope>NUCLEOTIDE SEQUENCE</scope>
    <source>
        <strain evidence="2">CGMCC 1.12997</strain>
    </source>
</reference>
<dbReference type="Proteomes" id="UP000647241">
    <property type="component" value="Unassembled WGS sequence"/>
</dbReference>
<dbReference type="NCBIfam" id="TIGR03436">
    <property type="entry name" value="acidobact_VWFA"/>
    <property type="match status" value="1"/>
</dbReference>
<organism evidence="2 3">
    <name type="scientific">Edaphobacter dinghuensis</name>
    <dbReference type="NCBI Taxonomy" id="1560005"/>
    <lineage>
        <taxon>Bacteria</taxon>
        <taxon>Pseudomonadati</taxon>
        <taxon>Acidobacteriota</taxon>
        <taxon>Terriglobia</taxon>
        <taxon>Terriglobales</taxon>
        <taxon>Acidobacteriaceae</taxon>
        <taxon>Edaphobacter</taxon>
    </lineage>
</organism>
<feature type="chain" id="PRO_5037838724" description="VWFA-related protein" evidence="1">
    <location>
        <begin position="25"/>
        <end position="349"/>
    </location>
</feature>
<feature type="signal peptide" evidence="1">
    <location>
        <begin position="1"/>
        <end position="24"/>
    </location>
</feature>
<dbReference type="RefSeq" id="WP_188552787.1">
    <property type="nucleotide sequence ID" value="NZ_BMGT01000001.1"/>
</dbReference>
<accession>A0A917LZU1</accession>
<proteinExistence type="predicted"/>
<evidence type="ECO:0000313" key="3">
    <source>
        <dbReference type="Proteomes" id="UP000647241"/>
    </source>
</evidence>
<name>A0A917LZU1_9BACT</name>
<dbReference type="AlphaFoldDB" id="A0A917LZU1"/>
<dbReference type="InterPro" id="IPR017802">
    <property type="entry name" value="VWFA-rel_acidobac-type"/>
</dbReference>
<evidence type="ECO:0000256" key="1">
    <source>
        <dbReference type="SAM" id="SignalP"/>
    </source>
</evidence>
<evidence type="ECO:0008006" key="4">
    <source>
        <dbReference type="Google" id="ProtNLM"/>
    </source>
</evidence>
<gene>
    <name evidence="2" type="ORF">GCM10011585_07580</name>
</gene>
<evidence type="ECO:0000313" key="2">
    <source>
        <dbReference type="EMBL" id="GGG68121.1"/>
    </source>
</evidence>
<protein>
    <recommendedName>
        <fullName evidence="4">VWFA-related protein</fullName>
    </recommendedName>
</protein>